<dbReference type="Pfam" id="PF06769">
    <property type="entry name" value="YoeB_toxin"/>
    <property type="match status" value="1"/>
</dbReference>
<gene>
    <name evidence="7" type="primary">relK_3</name>
    <name evidence="7" type="ORF">SDC9_205826</name>
</gene>
<keyword evidence="2" id="KW-1277">Toxin-antitoxin system</keyword>
<evidence type="ECO:0000256" key="2">
    <source>
        <dbReference type="ARBA" id="ARBA00022649"/>
    </source>
</evidence>
<accession>A0A645J333</accession>
<dbReference type="NCBIfam" id="TIGR02116">
    <property type="entry name" value="toxin_Txe_YoeB"/>
    <property type="match status" value="1"/>
</dbReference>
<reference evidence="7" key="1">
    <citation type="submission" date="2019-08" db="EMBL/GenBank/DDBJ databases">
        <authorList>
            <person name="Kucharzyk K."/>
            <person name="Murdoch R.W."/>
            <person name="Higgins S."/>
            <person name="Loffler F."/>
        </authorList>
    </citation>
    <scope>NUCLEOTIDE SEQUENCE</scope>
</reference>
<keyword evidence="3" id="KW-0540">Nuclease</keyword>
<keyword evidence="5 7" id="KW-0378">Hydrolase</keyword>
<evidence type="ECO:0000256" key="4">
    <source>
        <dbReference type="ARBA" id="ARBA00022759"/>
    </source>
</evidence>
<proteinExistence type="inferred from homology"/>
<dbReference type="InterPro" id="IPR009614">
    <property type="entry name" value="YoeB_toxin"/>
</dbReference>
<evidence type="ECO:0000256" key="5">
    <source>
        <dbReference type="ARBA" id="ARBA00022801"/>
    </source>
</evidence>
<dbReference type="EMBL" id="VSSQ01130484">
    <property type="protein sequence ID" value="MPN58125.1"/>
    <property type="molecule type" value="Genomic_DNA"/>
</dbReference>
<sequence length="90" mass="10967">MYRIEFTPNALKEVLYLRKTEQEAYEKAQKFIDELRVHPRTGTGKPERLKHYKKETWSRRITRKHRLVYEIKENIVTVKVISAYGHYDDK</sequence>
<evidence type="ECO:0000313" key="7">
    <source>
        <dbReference type="EMBL" id="MPN58125.1"/>
    </source>
</evidence>
<dbReference type="PANTHER" id="PTHR38039:SF1">
    <property type="entry name" value="TOXIN YOEB"/>
    <property type="match status" value="1"/>
</dbReference>
<dbReference type="AlphaFoldDB" id="A0A645J333"/>
<name>A0A645J333_9ZZZZ</name>
<comment type="caution">
    <text evidence="7">The sequence shown here is derived from an EMBL/GenBank/DDBJ whole genome shotgun (WGS) entry which is preliminary data.</text>
</comment>
<organism evidence="7">
    <name type="scientific">bioreactor metagenome</name>
    <dbReference type="NCBI Taxonomy" id="1076179"/>
    <lineage>
        <taxon>unclassified sequences</taxon>
        <taxon>metagenomes</taxon>
        <taxon>ecological metagenomes</taxon>
    </lineage>
</organism>
<dbReference type="PANTHER" id="PTHR38039">
    <property type="entry name" value="TOXIN YOEB"/>
    <property type="match status" value="1"/>
</dbReference>
<keyword evidence="4" id="KW-0255">Endonuclease</keyword>
<evidence type="ECO:0000256" key="3">
    <source>
        <dbReference type="ARBA" id="ARBA00022722"/>
    </source>
</evidence>
<dbReference type="GO" id="GO:0004519">
    <property type="term" value="F:endonuclease activity"/>
    <property type="evidence" value="ECO:0007669"/>
    <property type="project" value="UniProtKB-KW"/>
</dbReference>
<protein>
    <recommendedName>
        <fullName evidence="6">Putative mRNA interferase YoeB</fullName>
    </recommendedName>
</protein>
<dbReference type="GO" id="GO:0006401">
    <property type="term" value="P:RNA catabolic process"/>
    <property type="evidence" value="ECO:0007669"/>
    <property type="project" value="InterPro"/>
</dbReference>
<evidence type="ECO:0000256" key="6">
    <source>
        <dbReference type="ARBA" id="ARBA00030388"/>
    </source>
</evidence>
<dbReference type="GO" id="GO:0016787">
    <property type="term" value="F:hydrolase activity"/>
    <property type="evidence" value="ECO:0007669"/>
    <property type="project" value="UniProtKB-KW"/>
</dbReference>
<evidence type="ECO:0000256" key="1">
    <source>
        <dbReference type="ARBA" id="ARBA00008172"/>
    </source>
</evidence>
<dbReference type="SUPFAM" id="SSF143011">
    <property type="entry name" value="RelE-like"/>
    <property type="match status" value="1"/>
</dbReference>
<dbReference type="InterPro" id="IPR035093">
    <property type="entry name" value="RelE/ParE_toxin_dom_sf"/>
</dbReference>
<dbReference type="Gene3D" id="3.30.2310.20">
    <property type="entry name" value="RelE-like"/>
    <property type="match status" value="1"/>
</dbReference>
<comment type="similarity">
    <text evidence="1">Belongs to the YoeB family.</text>
</comment>